<accession>A0A2T5GJ49</accession>
<dbReference type="InterPro" id="IPR024079">
    <property type="entry name" value="MetalloPept_cat_dom_sf"/>
</dbReference>
<comment type="caution">
    <text evidence="1">The sequence shown here is derived from an EMBL/GenBank/DDBJ whole genome shotgun (WGS) entry which is preliminary data.</text>
</comment>
<reference evidence="1 2" key="1">
    <citation type="submission" date="2018-04" db="EMBL/GenBank/DDBJ databases">
        <title>Genomic Encyclopedia of Type Strains, Phase III (KMG-III): the genomes of soil and plant-associated and newly described type strains.</title>
        <authorList>
            <person name="Whitman W."/>
        </authorList>
    </citation>
    <scope>NUCLEOTIDE SEQUENCE [LARGE SCALE GENOMIC DNA]</scope>
    <source>
        <strain evidence="1 2">MA101b</strain>
    </source>
</reference>
<dbReference type="EMBL" id="QAOG01000005">
    <property type="protein sequence ID" value="PTQ59346.1"/>
    <property type="molecule type" value="Genomic_DNA"/>
</dbReference>
<dbReference type="Pfam" id="PF20328">
    <property type="entry name" value="DUF6623"/>
    <property type="match status" value="1"/>
</dbReference>
<dbReference type="Gene3D" id="3.40.390.10">
    <property type="entry name" value="Collagenase (Catalytic Domain)"/>
    <property type="match status" value="1"/>
</dbReference>
<dbReference type="InterPro" id="IPR046731">
    <property type="entry name" value="DUF6623"/>
</dbReference>
<organism evidence="1 2">
    <name type="scientific">Sphingomonas aurantiaca</name>
    <dbReference type="NCBI Taxonomy" id="185949"/>
    <lineage>
        <taxon>Bacteria</taxon>
        <taxon>Pseudomonadati</taxon>
        <taxon>Pseudomonadota</taxon>
        <taxon>Alphaproteobacteria</taxon>
        <taxon>Sphingomonadales</taxon>
        <taxon>Sphingomonadaceae</taxon>
        <taxon>Sphingomonas</taxon>
    </lineage>
</organism>
<keyword evidence="2" id="KW-1185">Reference proteome</keyword>
<dbReference type="RefSeq" id="WP_341871506.1">
    <property type="nucleotide sequence ID" value="NZ_QAOG01000005.1"/>
</dbReference>
<dbReference type="SUPFAM" id="SSF55486">
    <property type="entry name" value="Metalloproteases ('zincins'), catalytic domain"/>
    <property type="match status" value="2"/>
</dbReference>
<name>A0A2T5GJ49_9SPHN</name>
<dbReference type="AlphaFoldDB" id="A0A2T5GJ49"/>
<gene>
    <name evidence="1" type="ORF">C8J26_3090</name>
</gene>
<proteinExistence type="predicted"/>
<evidence type="ECO:0000313" key="1">
    <source>
        <dbReference type="EMBL" id="PTQ59346.1"/>
    </source>
</evidence>
<evidence type="ECO:0008006" key="3">
    <source>
        <dbReference type="Google" id="ProtNLM"/>
    </source>
</evidence>
<dbReference type="GO" id="GO:0008237">
    <property type="term" value="F:metallopeptidase activity"/>
    <property type="evidence" value="ECO:0007669"/>
    <property type="project" value="InterPro"/>
</dbReference>
<protein>
    <recommendedName>
        <fullName evidence="3">Peptidase M10 metallopeptidase domain-containing protein</fullName>
    </recommendedName>
</protein>
<dbReference type="Proteomes" id="UP000244189">
    <property type="component" value="Unassembled WGS sequence"/>
</dbReference>
<evidence type="ECO:0000313" key="2">
    <source>
        <dbReference type="Proteomes" id="UP000244189"/>
    </source>
</evidence>
<sequence>MVLSLKQAMWTHGHGMEIEFPDRIATTWRAGFFVRVIGKPNTTNWFHFHIPTTVIMKNKRLEIDSAMLRYRTGSANAAVTNVHIFDGENRIAVQDGLNLSPQGNFVFQRFNAPGKPDVLWGTGVTVGVRFGGGNDAQRTMEFAAAGIDFTLHDTVRLHIKVLSNPVNFTIDQMVASMREVYEPNGFRVVRASTENLNLPLLNVCDVGGCTRGNTTTEQNALFGNRNNVGGNDVVAYFVQATDPPLNGCAAHPANQPGCVVASIASTWTLGHEIGHVLGLNHVSDNNRLMTGLGTNNITNPPPDLIGSEVTTMNNSTLTIAP</sequence>